<dbReference type="Gene3D" id="3.50.50.60">
    <property type="entry name" value="FAD/NAD(P)-binding domain"/>
    <property type="match status" value="1"/>
</dbReference>
<dbReference type="InterPro" id="IPR036188">
    <property type="entry name" value="FAD/NAD-bd_sf"/>
</dbReference>
<sequence>MRKGETTDILVVGGGIFGLACAHACLDRGRQVTLVDASLPGAGASGGPVGALSPHLPEKWNEKKAAQLRALIAAEAYWARIAAFSGLDPGYARLGRFLPLASEAARARAEAQARNAAEFWPAPFRWELSAPEAIPFAAPHGAVFETLSARIDPPRAIAALTEALRRRGGEVLTRRPVRAVTEGRAETDAGPIAARAILLAPGTGAGPLAAPILGRDPFQGVKGQAARLAPAHPLATPMIYADGLYIVPHADGTVGVGATSENSYADPFATDAALDALLARATEILPPLEGAEVRARWAGLRPRGPRPEPMLGRLPGTRTLFLAAGAFRTGFGMAPLVGEILAALVAGEDPAMPPGFSIAEHLARFDPGRSRMETD</sequence>
<dbReference type="Gene3D" id="3.30.9.10">
    <property type="entry name" value="D-Amino Acid Oxidase, subunit A, domain 2"/>
    <property type="match status" value="1"/>
</dbReference>
<dbReference type="Pfam" id="PF01266">
    <property type="entry name" value="DAO"/>
    <property type="match status" value="1"/>
</dbReference>
<dbReference type="GO" id="GO:0005737">
    <property type="term" value="C:cytoplasm"/>
    <property type="evidence" value="ECO:0007669"/>
    <property type="project" value="TreeGrafter"/>
</dbReference>
<dbReference type="Proteomes" id="UP000249185">
    <property type="component" value="Unassembled WGS sequence"/>
</dbReference>
<dbReference type="EMBL" id="QFPW01000001">
    <property type="protein sequence ID" value="PZQ52215.1"/>
    <property type="molecule type" value="Genomic_DNA"/>
</dbReference>
<dbReference type="PROSITE" id="PS51257">
    <property type="entry name" value="PROKAR_LIPOPROTEIN"/>
    <property type="match status" value="1"/>
</dbReference>
<accession>A0A2W5NN84</accession>
<protein>
    <submittedName>
        <fullName evidence="3">FAD-dependent oxidoreductase</fullName>
    </submittedName>
</protein>
<reference evidence="3 4" key="1">
    <citation type="submission" date="2017-08" db="EMBL/GenBank/DDBJ databases">
        <title>Infants hospitalized years apart are colonized by the same room-sourced microbial strains.</title>
        <authorList>
            <person name="Brooks B."/>
            <person name="Olm M.R."/>
            <person name="Firek B.A."/>
            <person name="Baker R."/>
            <person name="Thomas B.C."/>
            <person name="Morowitz M.J."/>
            <person name="Banfield J.F."/>
        </authorList>
    </citation>
    <scope>NUCLEOTIDE SEQUENCE [LARGE SCALE GENOMIC DNA]</scope>
    <source>
        <strain evidence="3">S2_005_002_R2_34</strain>
    </source>
</reference>
<dbReference type="InterPro" id="IPR006076">
    <property type="entry name" value="FAD-dep_OxRdtase"/>
</dbReference>
<dbReference type="GO" id="GO:0016491">
    <property type="term" value="F:oxidoreductase activity"/>
    <property type="evidence" value="ECO:0007669"/>
    <property type="project" value="UniProtKB-KW"/>
</dbReference>
<dbReference type="AlphaFoldDB" id="A0A2W5NN84"/>
<dbReference type="PANTHER" id="PTHR13847:SF289">
    <property type="entry name" value="GLYCINE OXIDASE"/>
    <property type="match status" value="1"/>
</dbReference>
<proteinExistence type="predicted"/>
<dbReference type="SUPFAM" id="SSF54373">
    <property type="entry name" value="FAD-linked reductases, C-terminal domain"/>
    <property type="match status" value="1"/>
</dbReference>
<evidence type="ECO:0000259" key="2">
    <source>
        <dbReference type="Pfam" id="PF01266"/>
    </source>
</evidence>
<evidence type="ECO:0000313" key="4">
    <source>
        <dbReference type="Proteomes" id="UP000249185"/>
    </source>
</evidence>
<gene>
    <name evidence="3" type="ORF">DI556_00685</name>
</gene>
<evidence type="ECO:0000313" key="3">
    <source>
        <dbReference type="EMBL" id="PZQ52215.1"/>
    </source>
</evidence>
<keyword evidence="1" id="KW-0560">Oxidoreductase</keyword>
<evidence type="ECO:0000256" key="1">
    <source>
        <dbReference type="ARBA" id="ARBA00023002"/>
    </source>
</evidence>
<name>A0A2W5NN84_RHOSU</name>
<dbReference type="SUPFAM" id="SSF51905">
    <property type="entry name" value="FAD/NAD(P)-binding domain"/>
    <property type="match status" value="1"/>
</dbReference>
<feature type="domain" description="FAD dependent oxidoreductase" evidence="2">
    <location>
        <begin position="8"/>
        <end position="344"/>
    </location>
</feature>
<organism evidence="3 4">
    <name type="scientific">Rhodovulum sulfidophilum</name>
    <name type="common">Rhodobacter sulfidophilus</name>
    <dbReference type="NCBI Taxonomy" id="35806"/>
    <lineage>
        <taxon>Bacteria</taxon>
        <taxon>Pseudomonadati</taxon>
        <taxon>Pseudomonadota</taxon>
        <taxon>Alphaproteobacteria</taxon>
        <taxon>Rhodobacterales</taxon>
        <taxon>Paracoccaceae</taxon>
        <taxon>Rhodovulum</taxon>
    </lineage>
</organism>
<comment type="caution">
    <text evidence="3">The sequence shown here is derived from an EMBL/GenBank/DDBJ whole genome shotgun (WGS) entry which is preliminary data.</text>
</comment>
<dbReference type="PANTHER" id="PTHR13847">
    <property type="entry name" value="SARCOSINE DEHYDROGENASE-RELATED"/>
    <property type="match status" value="1"/>
</dbReference>